<dbReference type="Proteomes" id="UP000253857">
    <property type="component" value="Unassembled WGS sequence"/>
</dbReference>
<evidence type="ECO:0000313" key="10">
    <source>
        <dbReference type="Proteomes" id="UP000436429"/>
    </source>
</evidence>
<evidence type="ECO:0000313" key="3">
    <source>
        <dbReference type="EMBL" id="MVN33546.1"/>
    </source>
</evidence>
<evidence type="ECO:0000313" key="4">
    <source>
        <dbReference type="EMBL" id="RDB67762.1"/>
    </source>
</evidence>
<keyword evidence="2" id="KW-0812">Transmembrane</keyword>
<dbReference type="AlphaFoldDB" id="A0A369MRA3"/>
<evidence type="ECO:0000313" key="7">
    <source>
        <dbReference type="Proteomes" id="UP000253752"/>
    </source>
</evidence>
<keyword evidence="2" id="KW-0472">Membrane</keyword>
<dbReference type="EMBL" id="WPOM01000019">
    <property type="protein sequence ID" value="MVN33546.1"/>
    <property type="molecule type" value="Genomic_DNA"/>
</dbReference>
<feature type="transmembrane region" description="Helical" evidence="2">
    <location>
        <begin position="63"/>
        <end position="84"/>
    </location>
</feature>
<accession>A0A369MRA3</accession>
<evidence type="ECO:0000313" key="8">
    <source>
        <dbReference type="Proteomes" id="UP000253857"/>
    </source>
</evidence>
<dbReference type="Proteomes" id="UP000253752">
    <property type="component" value="Unassembled WGS sequence"/>
</dbReference>
<dbReference type="Proteomes" id="UP000436429">
    <property type="component" value="Unassembled WGS sequence"/>
</dbReference>
<evidence type="ECO:0000256" key="2">
    <source>
        <dbReference type="SAM" id="Phobius"/>
    </source>
</evidence>
<evidence type="ECO:0000313" key="5">
    <source>
        <dbReference type="EMBL" id="RDB80002.1"/>
    </source>
</evidence>
<organism evidence="5 7">
    <name type="scientific">Eggerthella lenta</name>
    <name type="common">Eubacterium lentum</name>
    <dbReference type="NCBI Taxonomy" id="84112"/>
    <lineage>
        <taxon>Bacteria</taxon>
        <taxon>Bacillati</taxon>
        <taxon>Actinomycetota</taxon>
        <taxon>Coriobacteriia</taxon>
        <taxon>Eggerthellales</taxon>
        <taxon>Eggerthellaceae</taxon>
        <taxon>Eggerthella</taxon>
    </lineage>
</organism>
<protein>
    <submittedName>
        <fullName evidence="5">Uncharacterized protein</fullName>
    </submittedName>
</protein>
<sequence>MSDPSPIIDVNPVASTSDAAKSASPSGSDTFRAPSYGKDAAQAAVNATIIDEGRVSKKKPNRIGGAVQTAIGGAIMLVGVPMLILPGPGLLAIGGGAVIAGNGIKKVLGK</sequence>
<gene>
    <name evidence="6" type="ORF">C1871_10460</name>
    <name evidence="5" type="ORF">C1872_07465</name>
    <name evidence="4" type="ORF">C1875_13080</name>
    <name evidence="3" type="ORF">GO726_10275</name>
</gene>
<keyword evidence="2" id="KW-1133">Transmembrane helix</keyword>
<name>A0A369MRA3_EGGLN</name>
<evidence type="ECO:0000256" key="1">
    <source>
        <dbReference type="SAM" id="MobiDB-lite"/>
    </source>
</evidence>
<proteinExistence type="predicted"/>
<dbReference type="Proteomes" id="UP000253970">
    <property type="component" value="Unassembled WGS sequence"/>
</dbReference>
<dbReference type="EMBL" id="PPTY01000019">
    <property type="protein sequence ID" value="RDB84028.1"/>
    <property type="molecule type" value="Genomic_DNA"/>
</dbReference>
<evidence type="ECO:0000313" key="6">
    <source>
        <dbReference type="EMBL" id="RDB84028.1"/>
    </source>
</evidence>
<dbReference type="RefSeq" id="WP_009306401.1">
    <property type="nucleotide sequence ID" value="NZ_AP025575.1"/>
</dbReference>
<feature type="compositionally biased region" description="Polar residues" evidence="1">
    <location>
        <begin position="13"/>
        <end position="29"/>
    </location>
</feature>
<dbReference type="EMBL" id="PPTX01000009">
    <property type="protein sequence ID" value="RDB80002.1"/>
    <property type="molecule type" value="Genomic_DNA"/>
</dbReference>
<comment type="caution">
    <text evidence="5">The sequence shown here is derived from an EMBL/GenBank/DDBJ whole genome shotgun (WGS) entry which is preliminary data.</text>
</comment>
<feature type="region of interest" description="Disordered" evidence="1">
    <location>
        <begin position="1"/>
        <end position="35"/>
    </location>
</feature>
<reference evidence="7 8" key="1">
    <citation type="journal article" date="2018" name="Elife">
        <title>Discovery and characterization of a prevalent human gut bacterial enzyme sufficient for the inactivation of a family of plant toxins.</title>
        <authorList>
            <person name="Koppel N."/>
            <person name="Bisanz J.E."/>
            <person name="Pandelia M.E."/>
            <person name="Turnbaugh P.J."/>
            <person name="Balskus E.P."/>
        </authorList>
    </citation>
    <scope>NUCLEOTIDE SEQUENCE [LARGE SCALE GENOMIC DNA]</scope>
    <source>
        <strain evidence="6 8">FAA1-1-60AUCSF</strain>
        <strain evidence="5 7">MR1 #12</strain>
        <strain evidence="4 9">W1 BHI 6</strain>
    </source>
</reference>
<dbReference type="OMA" id="KREPIID"/>
<evidence type="ECO:0000313" key="9">
    <source>
        <dbReference type="Proteomes" id="UP000253970"/>
    </source>
</evidence>
<dbReference type="EMBL" id="PPTU01000027">
    <property type="protein sequence ID" value="RDB67762.1"/>
    <property type="molecule type" value="Genomic_DNA"/>
</dbReference>
<reference evidence="3 10" key="2">
    <citation type="submission" date="2019-11" db="EMBL/GenBank/DDBJ databases">
        <title>Whole genome shotgun sequencing (WGS) data from Adlercreutzia equolifaciens ResAG-91, Eggerthella lenta MRI-F36, MRI-F37, MRI-F40, ResAG-49, ResAG-88, ResAG-121, ResAG-145, and Gordonibacter sp. ResAG-5, ResAG-26, ResAG-43, ResAG-50, ResAG-59.</title>
        <authorList>
            <person name="Stoll D.A."/>
            <person name="Danylec N."/>
            <person name="Franz C.M.A.P."/>
            <person name="Huch M."/>
        </authorList>
    </citation>
    <scope>NUCLEOTIDE SEQUENCE [LARGE SCALE GENOMIC DNA]</scope>
    <source>
        <strain evidence="3 10">ResAG-88</strain>
    </source>
</reference>